<feature type="compositionally biased region" description="Polar residues" evidence="11">
    <location>
        <begin position="601"/>
        <end position="611"/>
    </location>
</feature>
<feature type="region of interest" description="Disordered" evidence="11">
    <location>
        <begin position="113"/>
        <end position="138"/>
    </location>
</feature>
<dbReference type="EMBL" id="JAKWBI020000013">
    <property type="protein sequence ID" value="KAJ2906470.1"/>
    <property type="molecule type" value="Genomic_DNA"/>
</dbReference>
<evidence type="ECO:0000256" key="7">
    <source>
        <dbReference type="ARBA" id="ARBA00022927"/>
    </source>
</evidence>
<evidence type="ECO:0000256" key="4">
    <source>
        <dbReference type="ARBA" id="ARBA00022737"/>
    </source>
</evidence>
<dbReference type="GO" id="GO:0008139">
    <property type="term" value="F:nuclear localization sequence binding"/>
    <property type="evidence" value="ECO:0007669"/>
    <property type="project" value="TreeGrafter"/>
</dbReference>
<evidence type="ECO:0000313" key="13">
    <source>
        <dbReference type="EMBL" id="KAJ2906470.1"/>
    </source>
</evidence>
<feature type="compositionally biased region" description="Low complexity" evidence="11">
    <location>
        <begin position="483"/>
        <end position="496"/>
    </location>
</feature>
<feature type="compositionally biased region" description="Basic and acidic residues" evidence="11">
    <location>
        <begin position="1177"/>
        <end position="1191"/>
    </location>
</feature>
<dbReference type="Proteomes" id="UP001201980">
    <property type="component" value="Unassembled WGS sequence"/>
</dbReference>
<dbReference type="InterPro" id="IPR007230">
    <property type="entry name" value="Nup98_auto-Pept-S59_dom"/>
</dbReference>
<feature type="compositionally biased region" description="Gly residues" evidence="11">
    <location>
        <begin position="369"/>
        <end position="379"/>
    </location>
</feature>
<keyword evidence="4" id="KW-0677">Repeat</keyword>
<keyword evidence="10" id="KW-0539">Nucleus</keyword>
<dbReference type="GO" id="GO:0017056">
    <property type="term" value="F:structural constituent of nuclear pore"/>
    <property type="evidence" value="ECO:0007669"/>
    <property type="project" value="InterPro"/>
</dbReference>
<evidence type="ECO:0000256" key="3">
    <source>
        <dbReference type="ARBA" id="ARBA00022448"/>
    </source>
</evidence>
<dbReference type="Pfam" id="PF12110">
    <property type="entry name" value="Nup96"/>
    <property type="match status" value="1"/>
</dbReference>
<feature type="compositionally biased region" description="Polar residues" evidence="11">
    <location>
        <begin position="892"/>
        <end position="904"/>
    </location>
</feature>
<keyword evidence="8" id="KW-0811">Translocation</keyword>
<comment type="similarity">
    <text evidence="2">Belongs to the nucleoporin GLFG family.</text>
</comment>
<keyword evidence="5" id="KW-0068">Autocatalytic cleavage</keyword>
<feature type="compositionally biased region" description="Low complexity" evidence="11">
    <location>
        <begin position="446"/>
        <end position="455"/>
    </location>
</feature>
<evidence type="ECO:0000256" key="2">
    <source>
        <dbReference type="ARBA" id="ARBA00008926"/>
    </source>
</evidence>
<dbReference type="PANTHER" id="PTHR23198">
    <property type="entry name" value="NUCLEOPORIN"/>
    <property type="match status" value="1"/>
</dbReference>
<evidence type="ECO:0000256" key="11">
    <source>
        <dbReference type="SAM" id="MobiDB-lite"/>
    </source>
</evidence>
<evidence type="ECO:0000256" key="6">
    <source>
        <dbReference type="ARBA" id="ARBA00022816"/>
    </source>
</evidence>
<dbReference type="Gene3D" id="1.25.40.690">
    <property type="match status" value="1"/>
</dbReference>
<protein>
    <submittedName>
        <fullName evidence="13">Nucleoporin autopeptidase</fullName>
    </submittedName>
</protein>
<feature type="region of interest" description="Disordered" evidence="11">
    <location>
        <begin position="317"/>
        <end position="339"/>
    </location>
</feature>
<evidence type="ECO:0000256" key="1">
    <source>
        <dbReference type="ARBA" id="ARBA00004567"/>
    </source>
</evidence>
<dbReference type="InterPro" id="IPR037665">
    <property type="entry name" value="Nucleoporin_S59-like"/>
</dbReference>
<feature type="compositionally biased region" description="Low complexity" evidence="11">
    <location>
        <begin position="400"/>
        <end position="412"/>
    </location>
</feature>
<dbReference type="GO" id="GO:0051028">
    <property type="term" value="P:mRNA transport"/>
    <property type="evidence" value="ECO:0007669"/>
    <property type="project" value="UniProtKB-KW"/>
</dbReference>
<proteinExistence type="inferred from homology"/>
<dbReference type="GO" id="GO:0034398">
    <property type="term" value="P:telomere tethering at nuclear periphery"/>
    <property type="evidence" value="ECO:0007669"/>
    <property type="project" value="TreeGrafter"/>
</dbReference>
<feature type="region of interest" description="Disordered" evidence="11">
    <location>
        <begin position="1052"/>
        <end position="1098"/>
    </location>
</feature>
<feature type="compositionally biased region" description="Low complexity" evidence="11">
    <location>
        <begin position="616"/>
        <end position="625"/>
    </location>
</feature>
<dbReference type="GO" id="GO:0044614">
    <property type="term" value="C:nuclear pore cytoplasmic filaments"/>
    <property type="evidence" value="ECO:0007669"/>
    <property type="project" value="TreeGrafter"/>
</dbReference>
<feature type="compositionally biased region" description="Polar residues" evidence="11">
    <location>
        <begin position="856"/>
        <end position="880"/>
    </location>
</feature>
<dbReference type="GO" id="GO:0006606">
    <property type="term" value="P:protein import into nucleus"/>
    <property type="evidence" value="ECO:0007669"/>
    <property type="project" value="TreeGrafter"/>
</dbReference>
<dbReference type="InterPro" id="IPR036903">
    <property type="entry name" value="Nup98_auto-Pept-S59_dom_sf"/>
</dbReference>
<dbReference type="InterPro" id="IPR025574">
    <property type="entry name" value="Nucleoporin_FG_rpt"/>
</dbReference>
<comment type="caution">
    <text evidence="13">The sequence shown here is derived from an EMBL/GenBank/DDBJ whole genome shotgun (WGS) entry which is preliminary data.</text>
</comment>
<evidence type="ECO:0000259" key="12">
    <source>
        <dbReference type="PROSITE" id="PS51434"/>
    </source>
</evidence>
<dbReference type="GO" id="GO:0000973">
    <property type="term" value="P:post-transcriptional tethering of RNA polymerase II gene DNA at nuclear periphery"/>
    <property type="evidence" value="ECO:0007669"/>
    <property type="project" value="TreeGrafter"/>
</dbReference>
<keyword evidence="7" id="KW-0653">Protein transport</keyword>
<evidence type="ECO:0000256" key="8">
    <source>
        <dbReference type="ARBA" id="ARBA00023010"/>
    </source>
</evidence>
<feature type="region of interest" description="Disordered" evidence="11">
    <location>
        <begin position="1166"/>
        <end position="1192"/>
    </location>
</feature>
<evidence type="ECO:0000313" key="14">
    <source>
        <dbReference type="Proteomes" id="UP001201980"/>
    </source>
</evidence>
<feature type="compositionally biased region" description="Low complexity" evidence="11">
    <location>
        <begin position="120"/>
        <end position="130"/>
    </location>
</feature>
<feature type="region of interest" description="Disordered" evidence="11">
    <location>
        <begin position="739"/>
        <end position="772"/>
    </location>
</feature>
<dbReference type="InterPro" id="IPR021967">
    <property type="entry name" value="Nup98_C"/>
</dbReference>
<feature type="compositionally biased region" description="Low complexity" evidence="11">
    <location>
        <begin position="573"/>
        <end position="595"/>
    </location>
</feature>
<keyword evidence="3" id="KW-0813">Transport</keyword>
<dbReference type="FunFam" id="3.30.1610.10:FF:000003">
    <property type="entry name" value="Nucleoporin SONB, putative"/>
    <property type="match status" value="1"/>
</dbReference>
<feature type="compositionally biased region" description="Polar residues" evidence="11">
    <location>
        <begin position="644"/>
        <end position="660"/>
    </location>
</feature>
<feature type="compositionally biased region" description="Low complexity" evidence="11">
    <location>
        <begin position="632"/>
        <end position="643"/>
    </location>
</feature>
<dbReference type="Gene3D" id="3.30.1610.10">
    <property type="entry name" value="Peptidase S59, nucleoporin"/>
    <property type="match status" value="1"/>
</dbReference>
<keyword evidence="9" id="KW-0906">Nuclear pore complex</keyword>
<evidence type="ECO:0000256" key="9">
    <source>
        <dbReference type="ARBA" id="ARBA00023132"/>
    </source>
</evidence>
<feature type="domain" description="Peptidase S59" evidence="12">
    <location>
        <begin position="906"/>
        <end position="1044"/>
    </location>
</feature>
<evidence type="ECO:0000256" key="5">
    <source>
        <dbReference type="ARBA" id="ARBA00022813"/>
    </source>
</evidence>
<dbReference type="GO" id="GO:0003723">
    <property type="term" value="F:RNA binding"/>
    <property type="evidence" value="ECO:0007669"/>
    <property type="project" value="TreeGrafter"/>
</dbReference>
<reference evidence="13" key="1">
    <citation type="submission" date="2022-07" db="EMBL/GenBank/DDBJ databases">
        <title>Draft genome sequence of Zalerion maritima ATCC 34329, a (micro)plastics degrading marine fungus.</title>
        <authorList>
            <person name="Paco A."/>
            <person name="Goncalves M.F.M."/>
            <person name="Rocha-Santos T.A.P."/>
            <person name="Alves A."/>
        </authorList>
    </citation>
    <scope>NUCLEOTIDE SEQUENCE</scope>
    <source>
        <strain evidence="13">ATCC 34329</strain>
    </source>
</reference>
<comment type="subcellular location">
    <subcellularLocation>
        <location evidence="1">Nucleus</location>
        <location evidence="1">Nuclear pore complex</location>
    </subcellularLocation>
</comment>
<dbReference type="PANTHER" id="PTHR23198:SF6">
    <property type="entry name" value="NUCLEAR PORE COMPLEX PROTEIN NUP98-NUP96"/>
    <property type="match status" value="1"/>
</dbReference>
<feature type="compositionally biased region" description="Polar residues" evidence="11">
    <location>
        <begin position="471"/>
        <end position="482"/>
    </location>
</feature>
<evidence type="ECO:0000256" key="10">
    <source>
        <dbReference type="ARBA" id="ARBA00023242"/>
    </source>
</evidence>
<gene>
    <name evidence="13" type="ORF">MKZ38_001451</name>
</gene>
<feature type="region of interest" description="Disordered" evidence="11">
    <location>
        <begin position="812"/>
        <end position="911"/>
    </location>
</feature>
<accession>A0AAD5RXH4</accession>
<dbReference type="GO" id="GO:0006405">
    <property type="term" value="P:RNA export from nucleus"/>
    <property type="evidence" value="ECO:0007669"/>
    <property type="project" value="TreeGrafter"/>
</dbReference>
<keyword evidence="6" id="KW-0509">mRNA transport</keyword>
<organism evidence="13 14">
    <name type="scientific">Zalerion maritima</name>
    <dbReference type="NCBI Taxonomy" id="339359"/>
    <lineage>
        <taxon>Eukaryota</taxon>
        <taxon>Fungi</taxon>
        <taxon>Dikarya</taxon>
        <taxon>Ascomycota</taxon>
        <taxon>Pezizomycotina</taxon>
        <taxon>Sordariomycetes</taxon>
        <taxon>Lulworthiomycetidae</taxon>
        <taxon>Lulworthiales</taxon>
        <taxon>Lulworthiaceae</taxon>
        <taxon>Zalerion</taxon>
    </lineage>
</organism>
<feature type="region of interest" description="Disordered" evidence="11">
    <location>
        <begin position="676"/>
        <end position="701"/>
    </location>
</feature>
<dbReference type="SUPFAM" id="SSF82215">
    <property type="entry name" value="C-terminal autoproteolytic domain of nucleoporin nup98"/>
    <property type="match status" value="1"/>
</dbReference>
<dbReference type="Pfam" id="PF04096">
    <property type="entry name" value="Nucleoporin2"/>
    <property type="match status" value="1"/>
</dbReference>
<feature type="compositionally biased region" description="Gly residues" evidence="11">
    <location>
        <begin position="413"/>
        <end position="429"/>
    </location>
</feature>
<sequence length="1976" mass="207012">MSFGGAFSGFGSNNQASSGGFGFGANKSNTTSGFGSAFGSSNNNNNTSGPTLFGSGSTAGGFGSGGGFGSTSNNNNNNNTFGGSSGFGANTNSSSGGGLFGGSNNNASSNTGSGFGGFGNTPSNTTNTNFGSGGGGLFGTQNKTSAGFGSTGTTGGSIFGGGSGGGTSSGAGAFGASSSGAFGAPPSTALASNVGDPPGTNSVAFNAFQEKEPNGTTNNTFQNLLFQEPYRKWSADELRLTDYMQGRKHGNASGGGAFGVGSGFGGASGFGSNTNNTSSGFGSTNNSGGLFGGSSNTNTSTSGGFGSTTATSGGFGTSSSGGLFGQNKPATGGGLFGGSNTNNNATGGFGSTNTGAFGGSNNTSTGFGSNAGGTSGGLFGSNATQNKPGGFGGFGTSNNASTGGAFGSTNTGTGTGFGTSTNTGGGGLFGASSNTQSNTPGGLFGGNNSQQSNTGGSFGGGSGFQLSNQQPNTSGGLFGNNNQQQQQQQQPQQQQQKPGGLFGASTNTGSTGGGLFGGNNASNNAFGANNAQSGGTGLFGGAKPASTGGGGLFGSSAQQQNTGATGGGGLFGSLGQSNQNQQSSGLFGSGNQNQQKPSLFGTPTAQNTSTGLFGGSQNANQSSNSLFGGGMNQQQQQNTGLGNSIFSSPQNNAQGGQQSLTASVTDVSAYGTSSLFSGMGGNEPQNPGPLATPLSNKSKPRRSSILPMYKLNPASASRFSTPQKRGGFGFSYSTYGTPGSASSVNSTPGGMNQSLLGSSTRGLKPSVSTSSLRRSFNAEDSILTPGAFSTSNQRFGSVKKLVINRDMRSDLFATPQKDKSTDPGRASRLRKHVSFEDPNSETESTPLSLPAPPIESQPSPQDASTPTQNAASNGISSGSHDSAETPKPPRAVTTSSPKTNSSDPTPGKYWMRPSIDEILDMPRSERAAVSDFTVGRVNVGSVQFLTPVDLSGIDVENLFRDIIDLEPRSATVYKNPSKKPPPGMGLNVPAKISLEQSWPRHKKNDGRAESRIKKHIDRLRRIPDTTFIHYNQDNGVWTFRVEHFTTYGLDYDDDEDSDAEPSTAMTGFSDNAQSDPSTRVVTEEVPSPGFNSDDDTFDFQRKRRALPGAFDYDQYDYEAEAPGADPISQPHSFLADRSVGSVSNELVPVSNEVDIEEEYDVAMGQGMASPTPGNYHAAEHEHSSPDSERLSDVLPETPGGIMRARMRAIKDSTVPTNMRVADGDDWQDMLQRTISPQKRDRAWLKSLNAEDNYESLKESIGGSRTFTPRHRMASDARGFATSIDLMNSLFDKSKGPAAESAEKGFVKWPYERTKKVCDETDMSAQEQAYHKSIRPTWGPDGTIVFATAPRSLGKSSFRSIEKGGLLSVQKGAVSSEHREIRIGKFSNECSASALREQMSLTKFQSDSRGIPSVKLTGLASIKTIFHEQNSQNLASTHEKLVWELASVLFDDLVVPADLEGTAGIETRIRRQQVSRFWQALVDDAASRCVTMGRSSEEKAIACLSGHRIPEACKHLLGANNFRLATLVSTIGTNDKAKADIQEQLKQWQDNKYLSEFSDPIRALYSLLAGEVFVCLGRSIGPVEDRLSSFAISQQFGLDWKQAFGLRLWYALHTKDDVSVAVRKFQADVAKDEVFPKTWYMEQGIEPIWDDEDKEAREDLLWGLLKLYADPNTDLEAVLRPENSQLSPLDFRLSWQLGRALTASAKASFGPRGNEKADSATISFATQLVNEGSWLEAAFVLLHLSNPEARVQAVKEHLARHAGNIGDGDSESFTKLVSGLKIPAAWVWEAKALFMRSVQCDAASEVQCLLQAGAFNDAHHTFVRRVAPQAIIERDYRCIADLLAQFAGHEGRIPDWRLGGEVYRDFLRLVGLQSRPEHISGQLVDKLLSGLPAMQEHAQGLGAAAGTSGAGNEGVEATAAIMEMGSIVARTVIELGRRGQNQDISRVLGLPLAEDGYLKHSMDLSLAYYKELMAGGR</sequence>
<keyword evidence="14" id="KW-1185">Reference proteome</keyword>
<name>A0AAD5RXH4_9PEZI</name>
<feature type="compositionally biased region" description="Low complexity" evidence="11">
    <location>
        <begin position="518"/>
        <end position="533"/>
    </location>
</feature>
<dbReference type="PROSITE" id="PS51434">
    <property type="entry name" value="NUP_C"/>
    <property type="match status" value="1"/>
</dbReference>
<feature type="region of interest" description="Disordered" evidence="11">
    <location>
        <begin position="363"/>
        <end position="660"/>
    </location>
</feature>
<dbReference type="Pfam" id="PF13634">
    <property type="entry name" value="Nucleoporin_FG"/>
    <property type="match status" value="4"/>
</dbReference>
<feature type="compositionally biased region" description="Polar residues" evidence="11">
    <location>
        <begin position="1063"/>
        <end position="1080"/>
    </location>
</feature>